<name>A0A0S2HWM8_9BACT</name>
<keyword evidence="4" id="KW-1003">Cell membrane</keyword>
<dbReference type="Gene3D" id="3.30.2090.10">
    <property type="entry name" value="Multidrug efflux transporter AcrB TolC docking domain, DN and DC subdomains"/>
    <property type="match status" value="2"/>
</dbReference>
<dbReference type="Pfam" id="PF00873">
    <property type="entry name" value="ACR_tran"/>
    <property type="match status" value="1"/>
</dbReference>
<dbReference type="GO" id="GO:0008324">
    <property type="term" value="F:monoatomic cation transmembrane transporter activity"/>
    <property type="evidence" value="ECO:0007669"/>
    <property type="project" value="InterPro"/>
</dbReference>
<dbReference type="InterPro" id="IPR027463">
    <property type="entry name" value="AcrB_DN_DC_subdom"/>
</dbReference>
<dbReference type="PANTHER" id="PTHR32063">
    <property type="match status" value="1"/>
</dbReference>
<dbReference type="SUPFAM" id="SSF82866">
    <property type="entry name" value="Multidrug efflux transporter AcrB transmembrane domain"/>
    <property type="match status" value="2"/>
</dbReference>
<dbReference type="Proteomes" id="UP000064893">
    <property type="component" value="Chromosome"/>
</dbReference>
<dbReference type="EMBL" id="CP013118">
    <property type="protein sequence ID" value="ALO14430.1"/>
    <property type="molecule type" value="Genomic_DNA"/>
</dbReference>
<keyword evidence="7 8" id="KW-0472">Membrane</keyword>
<evidence type="ECO:0000313" key="10">
    <source>
        <dbReference type="Proteomes" id="UP000064893"/>
    </source>
</evidence>
<evidence type="ECO:0000256" key="2">
    <source>
        <dbReference type="ARBA" id="ARBA00010942"/>
    </source>
</evidence>
<keyword evidence="3" id="KW-0813">Transport</keyword>
<feature type="transmembrane region" description="Helical" evidence="8">
    <location>
        <begin position="916"/>
        <end position="943"/>
    </location>
</feature>
<evidence type="ECO:0000256" key="3">
    <source>
        <dbReference type="ARBA" id="ARBA00022448"/>
    </source>
</evidence>
<dbReference type="PATRIC" id="fig|1307839.3.peg.803"/>
<feature type="transmembrane region" description="Helical" evidence="8">
    <location>
        <begin position="475"/>
        <end position="501"/>
    </location>
</feature>
<evidence type="ECO:0000256" key="5">
    <source>
        <dbReference type="ARBA" id="ARBA00022692"/>
    </source>
</evidence>
<dbReference type="SUPFAM" id="SSF82714">
    <property type="entry name" value="Multidrug efflux transporter AcrB TolC docking domain, DN and DC subdomains"/>
    <property type="match status" value="2"/>
</dbReference>
<comment type="similarity">
    <text evidence="2">Belongs to the resistance-nodulation-cell division (RND) (TC 2.A.6) family.</text>
</comment>
<comment type="subcellular location">
    <subcellularLocation>
        <location evidence="1">Cell membrane</location>
        <topology evidence="1">Multi-pass membrane protein</topology>
    </subcellularLocation>
</comment>
<sequence>MLNRIIQYALKNRLVVITATILLIAGGGYVTTQSDMDVFPDLTAPTVVVMTESHGMAPEEVEKLVTFPIETAVNGATGVRRVRSSSSMGFSIVNVEFEWGTDIYRARQTVSEKLATIQDQLPSGVDNPVLAPQSSIMGEIMILAMTSDTTSPMKLHTLAEWSVRPRILSVGGVAQVSIIGGETKQYQVHVDPFKLKYHDVSLDQVLEACRAVNENVSGSFFNQYGNEYIVRGIIRTHRLEDIENALIEQRGDYAVRVRDIAKVETAPAPAIGTGSYNGNKAVILTVTKQPDVNTLRLTNRIDEELSSIESSLPADVKIHKDIFNQARFIETAVNNVMRAMVEGGLFVVLVLFIFLMNGRTTVISLTAIPLSLLVTFVVLNAFGLTINTMSLGGMAIAIGSVVDDAIIDVENVYKRLRENIALPKAERQPNLNVIYNASVEIRASIMNATLIIIVAFLPLFFLSGMEGRMLKPLGIAYIVSLLASLMVAVTLTPVMCSMLLTNEKRLKKRAKGSWIERNLKQIYQNSLGKILNRPAWPLGITSVLFVFAFVLMFTFGRSFLPPFNEGALTINTATLPGISLEKSNEIGKRAEKMLLEVPEINTTSRRTGRAELAEHSFGVNVSEIDAPISFTGRDKKAVVADVRQRLSQIDGIIFEVGQPVSHRIDAMLSGTEANIAIKVFGTELKTMYNKATEIRSLITDIEGIADVNVEQQVEIPQLQIRPKRQMLARYGISIAEFGHFVEAALGGEKVSDVYEGERLFELIVRYNEKHRGSIEAIKRTLIETGNGQKIPLHYVAHISSDYGPNTISRENVKRKIVVSANVAGSDLRTIVNEIQRRVEQNVDFPENYFVTYGGQFESESEASKVLLITSLLAILIIFMLLYQEFKNGILSGLILLNLPLALIGGVFAVWFSSSVISIPAIIGFITLFGIATRNGILLVSRFIQLKKEQYNLKERIMIGAGERLNPIVMTALTAALALLPLAIASGKPGNEIQGPMAIVILGGLLSSTLLNIYIIPLVYQILEKKKAKK</sequence>
<feature type="transmembrane region" description="Helical" evidence="8">
    <location>
        <begin position="336"/>
        <end position="355"/>
    </location>
</feature>
<dbReference type="SUPFAM" id="SSF82693">
    <property type="entry name" value="Multidrug efflux transporter AcrB pore domain, PN1, PN2, PC1 and PC2 subdomains"/>
    <property type="match status" value="2"/>
</dbReference>
<dbReference type="InterPro" id="IPR001036">
    <property type="entry name" value="Acrflvin-R"/>
</dbReference>
<feature type="transmembrane region" description="Helical" evidence="8">
    <location>
        <begin position="865"/>
        <end position="882"/>
    </location>
</feature>
<proteinExistence type="inferred from homology"/>
<dbReference type="InterPro" id="IPR004763">
    <property type="entry name" value="CusA-like"/>
</dbReference>
<keyword evidence="10" id="KW-1185">Reference proteome</keyword>
<feature type="transmembrane region" description="Helical" evidence="8">
    <location>
        <begin position="362"/>
        <end position="382"/>
    </location>
</feature>
<dbReference type="Gene3D" id="3.30.70.1440">
    <property type="entry name" value="Multidrug efflux transporter AcrB pore domain"/>
    <property type="match status" value="1"/>
</dbReference>
<reference evidence="9 10" key="1">
    <citation type="submission" date="2015-11" db="EMBL/GenBank/DDBJ databases">
        <title>Description and complete genome sequence of a novel strain predominating in hypersaline microbial mats and representing a new family of the Bacteriodetes phylum.</title>
        <authorList>
            <person name="Spring S."/>
            <person name="Bunk B."/>
            <person name="Sproer C."/>
            <person name="Klenk H.-P."/>
        </authorList>
    </citation>
    <scope>NUCLEOTIDE SEQUENCE [LARGE SCALE GENOMIC DNA]</scope>
    <source>
        <strain evidence="9 10">L21-Spi-D4</strain>
    </source>
</reference>
<dbReference type="NCBIfam" id="TIGR00914">
    <property type="entry name" value="2A0601"/>
    <property type="match status" value="1"/>
</dbReference>
<feature type="transmembrane region" description="Helical" evidence="8">
    <location>
        <begin position="996"/>
        <end position="1019"/>
    </location>
</feature>
<feature type="transmembrane region" description="Helical" evidence="8">
    <location>
        <begin position="445"/>
        <end position="463"/>
    </location>
</feature>
<organism evidence="9 10">
    <name type="scientific">Salinivirga cyanobacteriivorans</name>
    <dbReference type="NCBI Taxonomy" id="1307839"/>
    <lineage>
        <taxon>Bacteria</taxon>
        <taxon>Pseudomonadati</taxon>
        <taxon>Bacteroidota</taxon>
        <taxon>Bacteroidia</taxon>
        <taxon>Bacteroidales</taxon>
        <taxon>Salinivirgaceae</taxon>
        <taxon>Salinivirga</taxon>
    </lineage>
</organism>
<feature type="transmembrane region" description="Helical" evidence="8">
    <location>
        <begin position="388"/>
        <end position="407"/>
    </location>
</feature>
<feature type="transmembrane region" description="Helical" evidence="8">
    <location>
        <begin position="12"/>
        <end position="30"/>
    </location>
</feature>
<keyword evidence="5 8" id="KW-0812">Transmembrane</keyword>
<dbReference type="Gene3D" id="3.30.70.1430">
    <property type="entry name" value="Multidrug efflux transporter AcrB pore domain"/>
    <property type="match status" value="2"/>
</dbReference>
<evidence type="ECO:0000313" key="9">
    <source>
        <dbReference type="EMBL" id="ALO14430.1"/>
    </source>
</evidence>
<evidence type="ECO:0000256" key="1">
    <source>
        <dbReference type="ARBA" id="ARBA00004651"/>
    </source>
</evidence>
<evidence type="ECO:0000256" key="8">
    <source>
        <dbReference type="SAM" id="Phobius"/>
    </source>
</evidence>
<dbReference type="AlphaFoldDB" id="A0A0S2HWM8"/>
<dbReference type="KEGG" id="blq:L21SP5_00758"/>
<evidence type="ECO:0000256" key="6">
    <source>
        <dbReference type="ARBA" id="ARBA00022989"/>
    </source>
</evidence>
<dbReference type="Gene3D" id="1.20.1640.10">
    <property type="entry name" value="Multidrug efflux transporter AcrB transmembrane domain"/>
    <property type="match status" value="2"/>
</dbReference>
<dbReference type="GO" id="GO:0005886">
    <property type="term" value="C:plasma membrane"/>
    <property type="evidence" value="ECO:0007669"/>
    <property type="project" value="UniProtKB-SubCell"/>
</dbReference>
<protein>
    <submittedName>
        <fullName evidence="9">Cation efflux system protein CzcA</fullName>
    </submittedName>
</protein>
<feature type="transmembrane region" description="Helical" evidence="8">
    <location>
        <begin position="889"/>
        <end position="910"/>
    </location>
</feature>
<dbReference type="GO" id="GO:0042910">
    <property type="term" value="F:xenobiotic transmembrane transporter activity"/>
    <property type="evidence" value="ECO:0007669"/>
    <property type="project" value="TreeGrafter"/>
</dbReference>
<accession>A0A0S2HWM8</accession>
<dbReference type="OrthoDB" id="9758757at2"/>
<dbReference type="PANTHER" id="PTHR32063:SF4">
    <property type="entry name" value="SLR6043 PROTEIN"/>
    <property type="match status" value="1"/>
</dbReference>
<evidence type="ECO:0000256" key="4">
    <source>
        <dbReference type="ARBA" id="ARBA00022475"/>
    </source>
</evidence>
<dbReference type="Gene3D" id="3.30.70.1320">
    <property type="entry name" value="Multidrug efflux transporter AcrB pore domain like"/>
    <property type="match status" value="1"/>
</dbReference>
<feature type="transmembrane region" description="Helical" evidence="8">
    <location>
        <begin position="535"/>
        <end position="555"/>
    </location>
</feature>
<dbReference type="STRING" id="1307839.L21SP5_00758"/>
<keyword evidence="6 8" id="KW-1133">Transmembrane helix</keyword>
<gene>
    <name evidence="9" type="primary">czcA</name>
    <name evidence="9" type="ORF">L21SP5_00758</name>
</gene>
<dbReference type="PRINTS" id="PR00702">
    <property type="entry name" value="ACRIFLAVINRP"/>
</dbReference>
<evidence type="ECO:0000256" key="7">
    <source>
        <dbReference type="ARBA" id="ARBA00023136"/>
    </source>
</evidence>
<dbReference type="RefSeq" id="WP_057951978.1">
    <property type="nucleotide sequence ID" value="NZ_CP013118.1"/>
</dbReference>
<feature type="transmembrane region" description="Helical" evidence="8">
    <location>
        <begin position="964"/>
        <end position="984"/>
    </location>
</feature>